<dbReference type="InterPro" id="IPR035906">
    <property type="entry name" value="MetI-like_sf"/>
</dbReference>
<feature type="transmembrane region" description="Helical" evidence="7">
    <location>
        <begin position="215"/>
        <end position="234"/>
    </location>
</feature>
<dbReference type="FunFam" id="1.10.3720.10:FF:000003">
    <property type="entry name" value="Aliphatic sulfonate ABC transporter permease"/>
    <property type="match status" value="1"/>
</dbReference>
<feature type="transmembrane region" description="Helical" evidence="7">
    <location>
        <begin position="95"/>
        <end position="114"/>
    </location>
</feature>
<evidence type="ECO:0000256" key="5">
    <source>
        <dbReference type="ARBA" id="ARBA00022989"/>
    </source>
</evidence>
<gene>
    <name evidence="9" type="ORF">DD666_02120</name>
</gene>
<dbReference type="GO" id="GO:0042918">
    <property type="term" value="P:alkanesulfonate transmembrane transport"/>
    <property type="evidence" value="ECO:0007669"/>
    <property type="project" value="UniProtKB-ARBA"/>
</dbReference>
<dbReference type="Gene3D" id="1.10.3720.10">
    <property type="entry name" value="MetI-like"/>
    <property type="match status" value="1"/>
</dbReference>
<keyword evidence="6 7" id="KW-0472">Membrane</keyword>
<comment type="similarity">
    <text evidence="7">Belongs to the binding-protein-dependent transport system permease family.</text>
</comment>
<dbReference type="PANTHER" id="PTHR30151">
    <property type="entry name" value="ALKANE SULFONATE ABC TRANSPORTER-RELATED, MEMBRANE SUBUNIT"/>
    <property type="match status" value="1"/>
</dbReference>
<name>A0A356LCE8_9BURK</name>
<dbReference type="PROSITE" id="PS50928">
    <property type="entry name" value="ABC_TM1"/>
    <property type="match status" value="1"/>
</dbReference>
<feature type="domain" description="ABC transmembrane type-1" evidence="8">
    <location>
        <begin position="54"/>
        <end position="234"/>
    </location>
</feature>
<evidence type="ECO:0000256" key="1">
    <source>
        <dbReference type="ARBA" id="ARBA00004651"/>
    </source>
</evidence>
<keyword evidence="5 7" id="KW-1133">Transmembrane helix</keyword>
<evidence type="ECO:0000256" key="7">
    <source>
        <dbReference type="RuleBase" id="RU363032"/>
    </source>
</evidence>
<evidence type="ECO:0000256" key="6">
    <source>
        <dbReference type="ARBA" id="ARBA00023136"/>
    </source>
</evidence>
<dbReference type="SUPFAM" id="SSF161098">
    <property type="entry name" value="MetI-like"/>
    <property type="match status" value="1"/>
</dbReference>
<protein>
    <submittedName>
        <fullName evidence="9">ABC transporter permease</fullName>
    </submittedName>
</protein>
<evidence type="ECO:0000256" key="4">
    <source>
        <dbReference type="ARBA" id="ARBA00022692"/>
    </source>
</evidence>
<feature type="transmembrane region" description="Helical" evidence="7">
    <location>
        <begin position="120"/>
        <end position="139"/>
    </location>
</feature>
<feature type="transmembrane region" description="Helical" evidence="7">
    <location>
        <begin position="63"/>
        <end position="83"/>
    </location>
</feature>
<reference evidence="9 10" key="1">
    <citation type="journal article" date="2018" name="Nat. Biotechnol.">
        <title>A standardized bacterial taxonomy based on genome phylogeny substantially revises the tree of life.</title>
        <authorList>
            <person name="Parks D.H."/>
            <person name="Chuvochina M."/>
            <person name="Waite D.W."/>
            <person name="Rinke C."/>
            <person name="Skarshewski A."/>
            <person name="Chaumeil P.A."/>
            <person name="Hugenholtz P."/>
        </authorList>
    </citation>
    <scope>NUCLEOTIDE SEQUENCE [LARGE SCALE GENOMIC DNA]</scope>
    <source>
        <strain evidence="9">UBA10707</strain>
    </source>
</reference>
<keyword evidence="2 7" id="KW-0813">Transport</keyword>
<dbReference type="GO" id="GO:0010438">
    <property type="term" value="P:cellular response to sulfur starvation"/>
    <property type="evidence" value="ECO:0007669"/>
    <property type="project" value="TreeGrafter"/>
</dbReference>
<evidence type="ECO:0000259" key="8">
    <source>
        <dbReference type="PROSITE" id="PS50928"/>
    </source>
</evidence>
<accession>A0A356LCE8</accession>
<keyword evidence="4 7" id="KW-0812">Transmembrane</keyword>
<dbReference type="Proteomes" id="UP000264036">
    <property type="component" value="Unassembled WGS sequence"/>
</dbReference>
<dbReference type="EMBL" id="DOEK01000004">
    <property type="protein sequence ID" value="HBP28195.1"/>
    <property type="molecule type" value="Genomic_DNA"/>
</dbReference>
<evidence type="ECO:0000256" key="3">
    <source>
        <dbReference type="ARBA" id="ARBA00022475"/>
    </source>
</evidence>
<dbReference type="AlphaFoldDB" id="A0A356LCE8"/>
<dbReference type="InterPro" id="IPR000515">
    <property type="entry name" value="MetI-like"/>
</dbReference>
<comment type="caution">
    <text evidence="9">The sequence shown here is derived from an EMBL/GenBank/DDBJ whole genome shotgun (WGS) entry which is preliminary data.</text>
</comment>
<organism evidence="9 10">
    <name type="scientific">Advenella kashmirensis</name>
    <dbReference type="NCBI Taxonomy" id="310575"/>
    <lineage>
        <taxon>Bacteria</taxon>
        <taxon>Pseudomonadati</taxon>
        <taxon>Pseudomonadota</taxon>
        <taxon>Betaproteobacteria</taxon>
        <taxon>Burkholderiales</taxon>
        <taxon>Alcaligenaceae</taxon>
    </lineage>
</organism>
<sequence length="254" mass="27679">MRLFYSSLVFISVLIAWFAVSNLGLVSTFLLPSPQRVWSTFITLFSNGKLAQHIGVSLGRVGAGYAIAVLLALVISLAMINWKTLARVLDPPMEFVRQIPPLALMPLLMLWLGIGETQKIGIIILACFFPIFLSFRGGFAQVDPKLLDVGRAAGFSRLQLMCRIAIPAALPAMFVGLRVGLGYGWRAVVGAELIASAAGLGYMILDAQDLARTDIVLVGVLVIGIIGLLADHGLKALVRWRFPWLRQEMELPHA</sequence>
<dbReference type="Pfam" id="PF00528">
    <property type="entry name" value="BPD_transp_1"/>
    <property type="match status" value="1"/>
</dbReference>
<evidence type="ECO:0000256" key="2">
    <source>
        <dbReference type="ARBA" id="ARBA00022448"/>
    </source>
</evidence>
<dbReference type="GO" id="GO:0005886">
    <property type="term" value="C:plasma membrane"/>
    <property type="evidence" value="ECO:0007669"/>
    <property type="project" value="UniProtKB-SubCell"/>
</dbReference>
<comment type="subcellular location">
    <subcellularLocation>
        <location evidence="1 7">Cell membrane</location>
        <topology evidence="1 7">Multi-pass membrane protein</topology>
    </subcellularLocation>
</comment>
<evidence type="ECO:0000313" key="10">
    <source>
        <dbReference type="Proteomes" id="UP000264036"/>
    </source>
</evidence>
<feature type="transmembrane region" description="Helical" evidence="7">
    <location>
        <begin position="183"/>
        <end position="203"/>
    </location>
</feature>
<keyword evidence="3" id="KW-1003">Cell membrane</keyword>
<feature type="transmembrane region" description="Helical" evidence="7">
    <location>
        <begin position="160"/>
        <end position="177"/>
    </location>
</feature>
<proteinExistence type="inferred from homology"/>
<dbReference type="PANTHER" id="PTHR30151:SF25">
    <property type="entry name" value="TAURINE TRANSPORT SYSTEM PERMEASE PROTEIN TAUC"/>
    <property type="match status" value="1"/>
</dbReference>
<evidence type="ECO:0000313" key="9">
    <source>
        <dbReference type="EMBL" id="HBP28195.1"/>
    </source>
</evidence>